<sequence length="153" mass="16790">MVDEYIDSSSDQKVVGYVVGVTPTEIQVEIAGRKHAGYIPLDEYSADPNADPQKEVKVGDKLDLIIMKTNDQEGTMMLSKRRYDAAKAWDELSEESDQVVEGTVTGVVGDGKGLFVQYGGIRVFIPASLAKANRSDSLEDMVKTTVKFKIIEV</sequence>
<gene>
    <name evidence="2" type="ORF">OBE_12144</name>
</gene>
<reference evidence="2" key="1">
    <citation type="journal article" date="2013" name="Environ. Microbiol.">
        <title>Microbiota from the distal guts of lean and obese adolescents exhibit partial functional redundancy besides clear differences in community structure.</title>
        <authorList>
            <person name="Ferrer M."/>
            <person name="Ruiz A."/>
            <person name="Lanza F."/>
            <person name="Haange S.B."/>
            <person name="Oberbach A."/>
            <person name="Till H."/>
            <person name="Bargiela R."/>
            <person name="Campoy C."/>
            <person name="Segura M.T."/>
            <person name="Richter M."/>
            <person name="von Bergen M."/>
            <person name="Seifert J."/>
            <person name="Suarez A."/>
        </authorList>
    </citation>
    <scope>NUCLEOTIDE SEQUENCE</scope>
</reference>
<dbReference type="AlphaFoldDB" id="K1SA52"/>
<dbReference type="Pfam" id="PF00575">
    <property type="entry name" value="S1"/>
    <property type="match status" value="2"/>
</dbReference>
<evidence type="ECO:0000259" key="1">
    <source>
        <dbReference type="PROSITE" id="PS50126"/>
    </source>
</evidence>
<dbReference type="SMART" id="SM00316">
    <property type="entry name" value="S1"/>
    <property type="match status" value="2"/>
</dbReference>
<dbReference type="InterPro" id="IPR012340">
    <property type="entry name" value="NA-bd_OB-fold"/>
</dbReference>
<comment type="caution">
    <text evidence="2">The sequence shown here is derived from an EMBL/GenBank/DDBJ whole genome shotgun (WGS) entry which is preliminary data.</text>
</comment>
<proteinExistence type="predicted"/>
<evidence type="ECO:0000313" key="2">
    <source>
        <dbReference type="EMBL" id="EKC54328.1"/>
    </source>
</evidence>
<dbReference type="Gene3D" id="2.40.50.140">
    <property type="entry name" value="Nucleic acid-binding proteins"/>
    <property type="match status" value="2"/>
</dbReference>
<dbReference type="GO" id="GO:0003676">
    <property type="term" value="F:nucleic acid binding"/>
    <property type="evidence" value="ECO:0007669"/>
    <property type="project" value="InterPro"/>
</dbReference>
<protein>
    <submittedName>
        <fullName evidence="2">Hydroxymethylbutenyl pyrophosphate reductase</fullName>
    </submittedName>
</protein>
<feature type="domain" description="S1 motif" evidence="1">
    <location>
        <begin position="11"/>
        <end position="81"/>
    </location>
</feature>
<dbReference type="SUPFAM" id="SSF50249">
    <property type="entry name" value="Nucleic acid-binding proteins"/>
    <property type="match status" value="2"/>
</dbReference>
<dbReference type="InterPro" id="IPR003029">
    <property type="entry name" value="S1_domain"/>
</dbReference>
<name>K1SA52_9ZZZZ</name>
<accession>K1SA52</accession>
<dbReference type="EMBL" id="AJWZ01008358">
    <property type="protein sequence ID" value="EKC54328.1"/>
    <property type="molecule type" value="Genomic_DNA"/>
</dbReference>
<organism evidence="2">
    <name type="scientific">human gut metagenome</name>
    <dbReference type="NCBI Taxonomy" id="408170"/>
    <lineage>
        <taxon>unclassified sequences</taxon>
        <taxon>metagenomes</taxon>
        <taxon>organismal metagenomes</taxon>
    </lineage>
</organism>
<feature type="domain" description="S1 motif" evidence="1">
    <location>
        <begin position="97"/>
        <end position="153"/>
    </location>
</feature>
<dbReference type="PROSITE" id="PS50126">
    <property type="entry name" value="S1"/>
    <property type="match status" value="2"/>
</dbReference>
<dbReference type="CDD" id="cd05687">
    <property type="entry name" value="S1_RPS1_repeat_ec1_hs1"/>
    <property type="match status" value="1"/>
</dbReference>
<feature type="non-terminal residue" evidence="2">
    <location>
        <position position="153"/>
    </location>
</feature>